<evidence type="ECO:0000313" key="2">
    <source>
        <dbReference type="EMBL" id="KYN16400.1"/>
    </source>
</evidence>
<evidence type="ECO:0000313" key="3">
    <source>
        <dbReference type="Proteomes" id="UP000078492"/>
    </source>
</evidence>
<dbReference type="EMBL" id="KQ980341">
    <property type="protein sequence ID" value="KYN16400.1"/>
    <property type="molecule type" value="Genomic_DNA"/>
</dbReference>
<feature type="non-terminal residue" evidence="2">
    <location>
        <position position="1"/>
    </location>
</feature>
<feature type="compositionally biased region" description="Basic and acidic residues" evidence="1">
    <location>
        <begin position="86"/>
        <end position="100"/>
    </location>
</feature>
<gene>
    <name evidence="2" type="ORF">ALC57_11270</name>
</gene>
<feature type="region of interest" description="Disordered" evidence="1">
    <location>
        <begin position="1"/>
        <end position="105"/>
    </location>
</feature>
<keyword evidence="3" id="KW-1185">Reference proteome</keyword>
<dbReference type="Proteomes" id="UP000078492">
    <property type="component" value="Unassembled WGS sequence"/>
</dbReference>
<evidence type="ECO:0000256" key="1">
    <source>
        <dbReference type="SAM" id="MobiDB-lite"/>
    </source>
</evidence>
<organism evidence="2 3">
    <name type="scientific">Trachymyrmex cornetzi</name>
    <dbReference type="NCBI Taxonomy" id="471704"/>
    <lineage>
        <taxon>Eukaryota</taxon>
        <taxon>Metazoa</taxon>
        <taxon>Ecdysozoa</taxon>
        <taxon>Arthropoda</taxon>
        <taxon>Hexapoda</taxon>
        <taxon>Insecta</taxon>
        <taxon>Pterygota</taxon>
        <taxon>Neoptera</taxon>
        <taxon>Endopterygota</taxon>
        <taxon>Hymenoptera</taxon>
        <taxon>Apocrita</taxon>
        <taxon>Aculeata</taxon>
        <taxon>Formicoidea</taxon>
        <taxon>Formicidae</taxon>
        <taxon>Myrmicinae</taxon>
        <taxon>Trachymyrmex</taxon>
    </lineage>
</organism>
<accession>A0A195DU14</accession>
<sequence>RGRGRGRESEKEREREKKESASRHIATEDEKGDSRGRKTLGNSEEWDGGVGGMGDGGDGRNTAWRVVGTVQGRGEGSDGTASRGRQRYDGGGRGGEDDRGAVSAPRAAVAGGSLLSLRSVGKPCTLSRHRDSSSPCVVKRSEAQRERVS</sequence>
<name>A0A195DU14_9HYME</name>
<feature type="region of interest" description="Disordered" evidence="1">
    <location>
        <begin position="124"/>
        <end position="149"/>
    </location>
</feature>
<protein>
    <submittedName>
        <fullName evidence="2">Uncharacterized protein</fullName>
    </submittedName>
</protein>
<proteinExistence type="predicted"/>
<feature type="compositionally biased region" description="Basic and acidic residues" evidence="1">
    <location>
        <begin position="1"/>
        <end position="36"/>
    </location>
</feature>
<feature type="compositionally biased region" description="Basic and acidic residues" evidence="1">
    <location>
        <begin position="139"/>
        <end position="149"/>
    </location>
</feature>
<reference evidence="2 3" key="1">
    <citation type="submission" date="2015-09" db="EMBL/GenBank/DDBJ databases">
        <title>Trachymyrmex cornetzi WGS genome.</title>
        <authorList>
            <person name="Nygaard S."/>
            <person name="Hu H."/>
            <person name="Boomsma J."/>
            <person name="Zhang G."/>
        </authorList>
    </citation>
    <scope>NUCLEOTIDE SEQUENCE [LARGE SCALE GENOMIC DNA]</scope>
    <source>
        <strain evidence="2">Tcor2-1</strain>
        <tissue evidence="2">Whole body</tissue>
    </source>
</reference>
<dbReference type="AlphaFoldDB" id="A0A195DU14"/>